<comment type="caution">
    <text evidence="2">The sequence shown here is derived from an EMBL/GenBank/DDBJ whole genome shotgun (WGS) entry which is preliminary data.</text>
</comment>
<protein>
    <submittedName>
        <fullName evidence="2">Uncharacterized protein</fullName>
    </submittedName>
</protein>
<sequence>MLLVPVVLLCNWNRLMAVRELPPPGPRDPFVVTAHPAPRGGQPLHRRPLVWLLPLGVLALVAYAAVVP</sequence>
<feature type="transmembrane region" description="Helical" evidence="1">
    <location>
        <begin position="49"/>
        <end position="67"/>
    </location>
</feature>
<dbReference type="Proteomes" id="UP001157017">
    <property type="component" value="Unassembled WGS sequence"/>
</dbReference>
<keyword evidence="1" id="KW-0472">Membrane</keyword>
<keyword evidence="1" id="KW-0812">Transmembrane</keyword>
<proteinExistence type="predicted"/>
<keyword evidence="1" id="KW-1133">Transmembrane helix</keyword>
<evidence type="ECO:0000256" key="1">
    <source>
        <dbReference type="SAM" id="Phobius"/>
    </source>
</evidence>
<reference evidence="3" key="1">
    <citation type="journal article" date="2019" name="Int. J. Syst. Evol. Microbiol.">
        <title>The Global Catalogue of Microorganisms (GCM) 10K type strain sequencing project: providing services to taxonomists for standard genome sequencing and annotation.</title>
        <authorList>
            <consortium name="The Broad Institute Genomics Platform"/>
            <consortium name="The Broad Institute Genome Sequencing Center for Infectious Disease"/>
            <person name="Wu L."/>
            <person name="Ma J."/>
        </authorList>
    </citation>
    <scope>NUCLEOTIDE SEQUENCE [LARGE SCALE GENOMIC DNA]</scope>
    <source>
        <strain evidence="3">NBRC 108730</strain>
    </source>
</reference>
<gene>
    <name evidence="2" type="ORF">GCM10025868_04810</name>
</gene>
<name>A0ABQ6JC99_9ACTN</name>
<organism evidence="2 3">
    <name type="scientific">Angustibacter aerolatus</name>
    <dbReference type="NCBI Taxonomy" id="1162965"/>
    <lineage>
        <taxon>Bacteria</taxon>
        <taxon>Bacillati</taxon>
        <taxon>Actinomycetota</taxon>
        <taxon>Actinomycetes</taxon>
        <taxon>Kineosporiales</taxon>
        <taxon>Kineosporiaceae</taxon>
    </lineage>
</organism>
<dbReference type="EMBL" id="BSUZ01000001">
    <property type="protein sequence ID" value="GMA85231.1"/>
    <property type="molecule type" value="Genomic_DNA"/>
</dbReference>
<evidence type="ECO:0000313" key="3">
    <source>
        <dbReference type="Proteomes" id="UP001157017"/>
    </source>
</evidence>
<accession>A0ABQ6JC99</accession>
<keyword evidence="3" id="KW-1185">Reference proteome</keyword>
<evidence type="ECO:0000313" key="2">
    <source>
        <dbReference type="EMBL" id="GMA85231.1"/>
    </source>
</evidence>